<dbReference type="Proteomes" id="UP000027647">
    <property type="component" value="Unassembled WGS sequence"/>
</dbReference>
<evidence type="ECO:0000313" key="2">
    <source>
        <dbReference type="Proteomes" id="UP000027647"/>
    </source>
</evidence>
<dbReference type="EMBL" id="JMIW01000012">
    <property type="protein sequence ID" value="KEO86738.1"/>
    <property type="molecule type" value="Genomic_DNA"/>
</dbReference>
<organism evidence="1 2">
    <name type="scientific">Erythrobacter longus</name>
    <dbReference type="NCBI Taxonomy" id="1044"/>
    <lineage>
        <taxon>Bacteria</taxon>
        <taxon>Pseudomonadati</taxon>
        <taxon>Pseudomonadota</taxon>
        <taxon>Alphaproteobacteria</taxon>
        <taxon>Sphingomonadales</taxon>
        <taxon>Erythrobacteraceae</taxon>
        <taxon>Erythrobacter/Porphyrobacter group</taxon>
        <taxon>Erythrobacter</taxon>
    </lineage>
</organism>
<accession>A0A074M3P7</accession>
<dbReference type="AlphaFoldDB" id="A0A074M3P7"/>
<protein>
    <submittedName>
        <fullName evidence="1">Uncharacterized protein</fullName>
    </submittedName>
</protein>
<evidence type="ECO:0000313" key="1">
    <source>
        <dbReference type="EMBL" id="KEO86738.1"/>
    </source>
</evidence>
<gene>
    <name evidence="1" type="ORF">EH31_06540</name>
</gene>
<comment type="caution">
    <text evidence="1">The sequence shown here is derived from an EMBL/GenBank/DDBJ whole genome shotgun (WGS) entry which is preliminary data.</text>
</comment>
<dbReference type="STRING" id="1044.EH31_06540"/>
<reference evidence="1 2" key="1">
    <citation type="submission" date="2014-04" db="EMBL/GenBank/DDBJ databases">
        <title>A comprehensive comparison of genomes of Erythrobacter spp. strains.</title>
        <authorList>
            <person name="Zheng Q."/>
        </authorList>
    </citation>
    <scope>NUCLEOTIDE SEQUENCE [LARGE SCALE GENOMIC DNA]</scope>
    <source>
        <strain evidence="1 2">DSM 6997</strain>
    </source>
</reference>
<proteinExistence type="predicted"/>
<keyword evidence="2" id="KW-1185">Reference proteome</keyword>
<sequence>MRQINFGKESFMKKSDTAIKGCVTKPKIFFEALHVRVPEGTKARLDALRGDTRQGDFVRELLEEAIAKREKRAKR</sequence>
<name>A0A074M3P7_ERYLO</name>